<organism evidence="13 14">
    <name type="scientific">Paenibacillus donghaensis</name>
    <dbReference type="NCBI Taxonomy" id="414771"/>
    <lineage>
        <taxon>Bacteria</taxon>
        <taxon>Bacillati</taxon>
        <taxon>Bacillota</taxon>
        <taxon>Bacilli</taxon>
        <taxon>Bacillales</taxon>
        <taxon>Paenibacillaceae</taxon>
        <taxon>Paenibacillus</taxon>
    </lineage>
</organism>
<dbReference type="OrthoDB" id="9794954at2"/>
<evidence type="ECO:0000256" key="8">
    <source>
        <dbReference type="ARBA" id="ARBA00022643"/>
    </source>
</evidence>
<keyword evidence="14" id="KW-1185">Reference proteome</keyword>
<dbReference type="NCBIfam" id="TIGR01037">
    <property type="entry name" value="pyrD_sub1_fam"/>
    <property type="match status" value="1"/>
</dbReference>
<comment type="subunit">
    <text evidence="5">Homodimer.</text>
</comment>
<evidence type="ECO:0000256" key="4">
    <source>
        <dbReference type="ARBA" id="ARBA00008008"/>
    </source>
</evidence>
<dbReference type="PANTHER" id="PTHR48109">
    <property type="entry name" value="DIHYDROOROTATE DEHYDROGENASE (QUINONE), MITOCHONDRIAL-RELATED"/>
    <property type="match status" value="1"/>
</dbReference>
<feature type="binding site" evidence="11">
    <location>
        <position position="137"/>
    </location>
    <ligand>
        <name>substrate</name>
    </ligand>
</feature>
<evidence type="ECO:0000256" key="7">
    <source>
        <dbReference type="ARBA" id="ARBA00022630"/>
    </source>
</evidence>
<feature type="binding site" evidence="11">
    <location>
        <position position="227"/>
    </location>
    <ligand>
        <name>FMN</name>
        <dbReference type="ChEBI" id="CHEBI:58210"/>
    </ligand>
</feature>
<dbReference type="Proteomes" id="UP000249890">
    <property type="component" value="Chromosome"/>
</dbReference>
<dbReference type="InterPro" id="IPR013785">
    <property type="entry name" value="Aldolase_TIM"/>
</dbReference>
<comment type="catalytic activity">
    <reaction evidence="11">
        <text>(S)-dihydroorotate + A = orotate + AH2</text>
        <dbReference type="Rhea" id="RHEA:18073"/>
        <dbReference type="ChEBI" id="CHEBI:13193"/>
        <dbReference type="ChEBI" id="CHEBI:17499"/>
        <dbReference type="ChEBI" id="CHEBI:30839"/>
        <dbReference type="ChEBI" id="CHEBI:30864"/>
    </reaction>
</comment>
<proteinExistence type="inferred from homology"/>
<evidence type="ECO:0000256" key="2">
    <source>
        <dbReference type="ARBA" id="ARBA00004496"/>
    </source>
</evidence>
<keyword evidence="7 11" id="KW-0285">Flavoprotein</keyword>
<dbReference type="EMBL" id="CP021780">
    <property type="protein sequence ID" value="ASA21853.1"/>
    <property type="molecule type" value="Genomic_DNA"/>
</dbReference>
<evidence type="ECO:0000259" key="12">
    <source>
        <dbReference type="Pfam" id="PF01180"/>
    </source>
</evidence>
<evidence type="ECO:0000256" key="5">
    <source>
        <dbReference type="ARBA" id="ARBA00011738"/>
    </source>
</evidence>
<dbReference type="InterPro" id="IPR049622">
    <property type="entry name" value="Dihydroorotate_DH_I"/>
</dbReference>
<dbReference type="SUPFAM" id="SSF51395">
    <property type="entry name" value="FMN-linked oxidoreductases"/>
    <property type="match status" value="1"/>
</dbReference>
<dbReference type="GO" id="GO:0005737">
    <property type="term" value="C:cytoplasm"/>
    <property type="evidence" value="ECO:0007669"/>
    <property type="project" value="UniProtKB-SubCell"/>
</dbReference>
<keyword evidence="6 11" id="KW-0963">Cytoplasm</keyword>
<comment type="function">
    <text evidence="11">Catalyzes the conversion of dihydroorotate to orotate.</text>
</comment>
<feature type="binding site" evidence="11">
    <location>
        <position position="45"/>
    </location>
    <ligand>
        <name>substrate</name>
    </ligand>
</feature>
<feature type="binding site" evidence="11">
    <location>
        <position position="137"/>
    </location>
    <ligand>
        <name>FMN</name>
        <dbReference type="ChEBI" id="CHEBI:58210"/>
    </ligand>
</feature>
<comment type="pathway">
    <text evidence="3 11">Pyrimidine metabolism; UMP biosynthesis via de novo pathway.</text>
</comment>
<evidence type="ECO:0000256" key="3">
    <source>
        <dbReference type="ARBA" id="ARBA00004725"/>
    </source>
</evidence>
<feature type="binding site" evidence="11">
    <location>
        <begin position="69"/>
        <end position="73"/>
    </location>
    <ligand>
        <name>substrate</name>
    </ligand>
</feature>
<dbReference type="RefSeq" id="WP_087915860.1">
    <property type="nucleotide sequence ID" value="NZ_CP021780.1"/>
</dbReference>
<comment type="catalytic activity">
    <reaction evidence="1">
        <text>(S)-dihydroorotate + fumarate = orotate + succinate</text>
        <dbReference type="Rhea" id="RHEA:30059"/>
        <dbReference type="ChEBI" id="CHEBI:29806"/>
        <dbReference type="ChEBI" id="CHEBI:30031"/>
        <dbReference type="ChEBI" id="CHEBI:30839"/>
        <dbReference type="ChEBI" id="CHEBI:30864"/>
        <dbReference type="EC" id="1.3.98.1"/>
    </reaction>
</comment>
<dbReference type="Gene3D" id="3.20.20.70">
    <property type="entry name" value="Aldolase class I"/>
    <property type="match status" value="1"/>
</dbReference>
<dbReference type="GO" id="GO:0006207">
    <property type="term" value="P:'de novo' pyrimidine nucleobase biosynthetic process"/>
    <property type="evidence" value="ECO:0007669"/>
    <property type="project" value="TreeGrafter"/>
</dbReference>
<dbReference type="NCBIfam" id="NF005574">
    <property type="entry name" value="PRK07259.1"/>
    <property type="match status" value="1"/>
</dbReference>
<comment type="cofactor">
    <cofactor evidence="11">
        <name>FMN</name>
        <dbReference type="ChEBI" id="CHEBI:58210"/>
    </cofactor>
    <text evidence="11">Binds 1 FMN per subunit.</text>
</comment>
<dbReference type="InterPro" id="IPR005720">
    <property type="entry name" value="Dihydroorotate_DH_cat"/>
</dbReference>
<name>A0A2Z2KFE8_9BACL</name>
<dbReference type="CDD" id="cd04740">
    <property type="entry name" value="DHOD_1B_like"/>
    <property type="match status" value="1"/>
</dbReference>
<dbReference type="InterPro" id="IPR050074">
    <property type="entry name" value="DHO_dehydrogenase"/>
</dbReference>
<dbReference type="GO" id="GO:0044205">
    <property type="term" value="P:'de novo' UMP biosynthetic process"/>
    <property type="evidence" value="ECO:0007669"/>
    <property type="project" value="UniProtKB-UniRule"/>
</dbReference>
<feature type="binding site" evidence="11">
    <location>
        <position position="175"/>
    </location>
    <ligand>
        <name>FMN</name>
        <dbReference type="ChEBI" id="CHEBI:58210"/>
    </ligand>
</feature>
<feature type="binding site" evidence="11">
    <location>
        <position position="21"/>
    </location>
    <ligand>
        <name>FMN</name>
        <dbReference type="ChEBI" id="CHEBI:58210"/>
    </ligand>
</feature>
<evidence type="ECO:0000256" key="9">
    <source>
        <dbReference type="ARBA" id="ARBA00022975"/>
    </source>
</evidence>
<dbReference type="FunFam" id="3.20.20.70:FF:000027">
    <property type="entry name" value="Dihydropyrimidine dehydrogenase [NADP(+)]"/>
    <property type="match status" value="1"/>
</dbReference>
<keyword evidence="9 11" id="KW-0665">Pyrimidine biosynthesis</keyword>
<evidence type="ECO:0000256" key="6">
    <source>
        <dbReference type="ARBA" id="ARBA00022490"/>
    </source>
</evidence>
<dbReference type="HAMAP" id="MF_00224">
    <property type="entry name" value="DHO_dh_type1"/>
    <property type="match status" value="1"/>
</dbReference>
<feature type="binding site" evidence="11">
    <location>
        <position position="99"/>
    </location>
    <ligand>
        <name>FMN</name>
        <dbReference type="ChEBI" id="CHEBI:58210"/>
    </ligand>
</feature>
<evidence type="ECO:0000256" key="1">
    <source>
        <dbReference type="ARBA" id="ARBA00001694"/>
    </source>
</evidence>
<comment type="similarity">
    <text evidence="4 11">Belongs to the dihydroorotate dehydrogenase family. Type 1 subfamily.</text>
</comment>
<dbReference type="InterPro" id="IPR024920">
    <property type="entry name" value="Dihydroorotate_DH_1"/>
</dbReference>
<dbReference type="EC" id="1.3.-.-" evidence="11"/>
<feature type="binding site" evidence="11">
    <location>
        <begin position="275"/>
        <end position="276"/>
    </location>
    <ligand>
        <name>FMN</name>
        <dbReference type="ChEBI" id="CHEBI:58210"/>
    </ligand>
</feature>
<dbReference type="GO" id="GO:1990663">
    <property type="term" value="F:dihydroorotate dehydrogenase (fumarate) activity"/>
    <property type="evidence" value="ECO:0007669"/>
    <property type="project" value="UniProtKB-EC"/>
</dbReference>
<dbReference type="InterPro" id="IPR012135">
    <property type="entry name" value="Dihydroorotate_DH_1_2"/>
</dbReference>
<reference evidence="13 14" key="1">
    <citation type="submission" date="2017-06" db="EMBL/GenBank/DDBJ databases">
        <title>Complete genome sequence of Paenibacillus donghaensis KCTC 13049T isolated from East Sea sediment, South Korea.</title>
        <authorList>
            <person name="Jung B.K."/>
            <person name="Hong S.-J."/>
            <person name="Shin J.-H."/>
        </authorList>
    </citation>
    <scope>NUCLEOTIDE SEQUENCE [LARGE SCALE GENOMIC DNA]</scope>
    <source>
        <strain evidence="13 14">KCTC 13049</strain>
    </source>
</reference>
<keyword evidence="10 11" id="KW-0560">Oxidoreductase</keyword>
<accession>A0A2Z2KFE8</accession>
<evidence type="ECO:0000256" key="11">
    <source>
        <dbReference type="HAMAP-Rule" id="MF_00224"/>
    </source>
</evidence>
<gene>
    <name evidence="11" type="primary">pyrD</name>
    <name evidence="13" type="ORF">B9T62_14350</name>
</gene>
<dbReference type="KEGG" id="pdh:B9T62_14350"/>
<feature type="domain" description="Dihydroorotate dehydrogenase catalytic" evidence="12">
    <location>
        <begin position="4"/>
        <end position="296"/>
    </location>
</feature>
<comment type="subcellular location">
    <subcellularLocation>
        <location evidence="2 11">Cytoplasm</location>
    </subcellularLocation>
</comment>
<sequence length="311" mass="33173">MVNLSTQIAGVHFKNPIVMASGTFGFGREYGKLYDLNLLGGISGKGLTLHPKAGNPGTRVYETASGMLNSVGLENPGVPAFLEKECPHWEQLDTARLVNLGGGTLEDYVIGAELIQQDADDRISRGQASAVDMIELNISCPNVKEGGIAFGVKTVAAQEVVRAVRQATKLPLAVKLSPNAEDIAVMAQMCQEEGADAVSLINTISGMKIDVRRRSSVFNNLYAGLSGPAIKPVALRMVHQVSQRVTIPVIGMGGITCATDIIEFIMAGAAVIQVGTYNFMNLRAGSTLVEELEQFMLQENIASLDEIRGII</sequence>
<dbReference type="AlphaFoldDB" id="A0A2Z2KFE8"/>
<feature type="binding site" evidence="11">
    <location>
        <begin position="202"/>
        <end position="203"/>
    </location>
    <ligand>
        <name>substrate</name>
    </ligand>
</feature>
<dbReference type="PIRSF" id="PIRSF000164">
    <property type="entry name" value="DHO_oxidase"/>
    <property type="match status" value="1"/>
</dbReference>
<evidence type="ECO:0000313" key="13">
    <source>
        <dbReference type="EMBL" id="ASA21853.1"/>
    </source>
</evidence>
<protein>
    <recommendedName>
        <fullName evidence="11">Dihydroorotate dehydrogenase</fullName>
        <shortName evidence="11">DHOD</shortName>
        <shortName evidence="11">DHODase</shortName>
        <shortName evidence="11">DHOdehase</shortName>
        <ecNumber evidence="11">1.3.-.-</ecNumber>
    </recommendedName>
</protein>
<dbReference type="PANTHER" id="PTHR48109:SF1">
    <property type="entry name" value="DIHYDROOROTATE DEHYDROGENASE (FUMARATE)"/>
    <property type="match status" value="1"/>
</dbReference>
<dbReference type="UniPathway" id="UPA00070"/>
<feature type="binding site" evidence="11">
    <location>
        <begin position="45"/>
        <end position="46"/>
    </location>
    <ligand>
        <name>FMN</name>
        <dbReference type="ChEBI" id="CHEBI:58210"/>
    </ligand>
</feature>
<feature type="active site" description="Nucleophile" evidence="11">
    <location>
        <position position="140"/>
    </location>
</feature>
<feature type="binding site" evidence="11">
    <location>
        <position position="201"/>
    </location>
    <ligand>
        <name>FMN</name>
        <dbReference type="ChEBI" id="CHEBI:58210"/>
    </ligand>
</feature>
<evidence type="ECO:0000313" key="14">
    <source>
        <dbReference type="Proteomes" id="UP000249890"/>
    </source>
</evidence>
<evidence type="ECO:0000256" key="10">
    <source>
        <dbReference type="ARBA" id="ARBA00023002"/>
    </source>
</evidence>
<keyword evidence="8 11" id="KW-0288">FMN</keyword>
<dbReference type="InterPro" id="IPR033888">
    <property type="entry name" value="DHOD_1B"/>
</dbReference>
<feature type="binding site" evidence="11">
    <location>
        <begin position="253"/>
        <end position="254"/>
    </location>
    <ligand>
        <name>FMN</name>
        <dbReference type="ChEBI" id="CHEBI:58210"/>
    </ligand>
</feature>
<dbReference type="Pfam" id="PF01180">
    <property type="entry name" value="DHO_dh"/>
    <property type="match status" value="1"/>
</dbReference>